<evidence type="ECO:0000313" key="2">
    <source>
        <dbReference type="Proteomes" id="UP001219525"/>
    </source>
</evidence>
<reference evidence="1" key="1">
    <citation type="submission" date="2023-03" db="EMBL/GenBank/DDBJ databases">
        <title>Massive genome expansion in bonnet fungi (Mycena s.s.) driven by repeated elements and novel gene families across ecological guilds.</title>
        <authorList>
            <consortium name="Lawrence Berkeley National Laboratory"/>
            <person name="Harder C.B."/>
            <person name="Miyauchi S."/>
            <person name="Viragh M."/>
            <person name="Kuo A."/>
            <person name="Thoen E."/>
            <person name="Andreopoulos B."/>
            <person name="Lu D."/>
            <person name="Skrede I."/>
            <person name="Drula E."/>
            <person name="Henrissat B."/>
            <person name="Morin E."/>
            <person name="Kohler A."/>
            <person name="Barry K."/>
            <person name="LaButti K."/>
            <person name="Morin E."/>
            <person name="Salamov A."/>
            <person name="Lipzen A."/>
            <person name="Mereny Z."/>
            <person name="Hegedus B."/>
            <person name="Baldrian P."/>
            <person name="Stursova M."/>
            <person name="Weitz H."/>
            <person name="Taylor A."/>
            <person name="Grigoriev I.V."/>
            <person name="Nagy L.G."/>
            <person name="Martin F."/>
            <person name="Kauserud H."/>
        </authorList>
    </citation>
    <scope>NUCLEOTIDE SEQUENCE</scope>
    <source>
        <strain evidence="1">9144</strain>
    </source>
</reference>
<sequence>MLAVEARSMPVLPCAQASRFHRQMTSPIFHRERISDFELFDTHAEHAGTPPDMVARFTMDTVSALVRRAQPCQGPTVPMHTASSAPPAHTADPASVFAVAFQEHHTAHASGLVRQILGLQARMP</sequence>
<evidence type="ECO:0000313" key="1">
    <source>
        <dbReference type="EMBL" id="KAJ7212987.1"/>
    </source>
</evidence>
<organism evidence="1 2">
    <name type="scientific">Mycena pura</name>
    <dbReference type="NCBI Taxonomy" id="153505"/>
    <lineage>
        <taxon>Eukaryota</taxon>
        <taxon>Fungi</taxon>
        <taxon>Dikarya</taxon>
        <taxon>Basidiomycota</taxon>
        <taxon>Agaricomycotina</taxon>
        <taxon>Agaricomycetes</taxon>
        <taxon>Agaricomycetidae</taxon>
        <taxon>Agaricales</taxon>
        <taxon>Marasmiineae</taxon>
        <taxon>Mycenaceae</taxon>
        <taxon>Mycena</taxon>
    </lineage>
</organism>
<dbReference type="Proteomes" id="UP001219525">
    <property type="component" value="Unassembled WGS sequence"/>
</dbReference>
<dbReference type="AlphaFoldDB" id="A0AAD6VH89"/>
<dbReference type="EMBL" id="JARJCW010000022">
    <property type="protein sequence ID" value="KAJ7212987.1"/>
    <property type="molecule type" value="Genomic_DNA"/>
</dbReference>
<name>A0AAD6VH89_9AGAR</name>
<comment type="caution">
    <text evidence="1">The sequence shown here is derived from an EMBL/GenBank/DDBJ whole genome shotgun (WGS) entry which is preliminary data.</text>
</comment>
<gene>
    <name evidence="1" type="ORF">GGX14DRAFT_619696</name>
</gene>
<keyword evidence="2" id="KW-1185">Reference proteome</keyword>
<proteinExistence type="predicted"/>
<accession>A0AAD6VH89</accession>
<protein>
    <submittedName>
        <fullName evidence="1">Uncharacterized protein</fullName>
    </submittedName>
</protein>